<evidence type="ECO:0000313" key="2">
    <source>
        <dbReference type="EMBL" id="CAF4780610.1"/>
    </source>
</evidence>
<feature type="region of interest" description="Disordered" evidence="1">
    <location>
        <begin position="42"/>
        <end position="67"/>
    </location>
</feature>
<dbReference type="AlphaFoldDB" id="A0A821N397"/>
<dbReference type="Proteomes" id="UP000663873">
    <property type="component" value="Unassembled WGS sequence"/>
</dbReference>
<gene>
    <name evidence="2" type="ORF">UJA718_LOCUS40361</name>
</gene>
<comment type="caution">
    <text evidence="2">The sequence shown here is derived from an EMBL/GenBank/DDBJ whole genome shotgun (WGS) entry which is preliminary data.</text>
</comment>
<evidence type="ECO:0000256" key="1">
    <source>
        <dbReference type="SAM" id="MobiDB-lite"/>
    </source>
</evidence>
<organism evidence="2 3">
    <name type="scientific">Rotaria socialis</name>
    <dbReference type="NCBI Taxonomy" id="392032"/>
    <lineage>
        <taxon>Eukaryota</taxon>
        <taxon>Metazoa</taxon>
        <taxon>Spiralia</taxon>
        <taxon>Gnathifera</taxon>
        <taxon>Rotifera</taxon>
        <taxon>Eurotatoria</taxon>
        <taxon>Bdelloidea</taxon>
        <taxon>Philodinida</taxon>
        <taxon>Philodinidae</taxon>
        <taxon>Rotaria</taxon>
    </lineage>
</organism>
<proteinExistence type="predicted"/>
<feature type="compositionally biased region" description="Polar residues" evidence="1">
    <location>
        <begin position="42"/>
        <end position="53"/>
    </location>
</feature>
<sequence length="154" mass="17507">MNNNNRMLCENASTILHNDYQFEPIDHDFPSIDISTMASSAISTPHQPTNGNSIKRPAPITNYNSNPAIARPKKYQQQQQQQHYVLTTKRNSTINASDIASTARSYTLPRSVTTDQIANNNNSTNHNNRLYYYPSVQDVLDALNRRSFDKESFV</sequence>
<name>A0A821N397_9BILA</name>
<evidence type="ECO:0000313" key="3">
    <source>
        <dbReference type="Proteomes" id="UP000663873"/>
    </source>
</evidence>
<protein>
    <submittedName>
        <fullName evidence="2">Uncharacterized protein</fullName>
    </submittedName>
</protein>
<keyword evidence="3" id="KW-1185">Reference proteome</keyword>
<reference evidence="2" key="1">
    <citation type="submission" date="2021-02" db="EMBL/GenBank/DDBJ databases">
        <authorList>
            <person name="Nowell W R."/>
        </authorList>
    </citation>
    <scope>NUCLEOTIDE SEQUENCE</scope>
</reference>
<accession>A0A821N397</accession>
<dbReference type="EMBL" id="CAJOBP010044490">
    <property type="protein sequence ID" value="CAF4780610.1"/>
    <property type="molecule type" value="Genomic_DNA"/>
</dbReference>